<feature type="compositionally biased region" description="Low complexity" evidence="1">
    <location>
        <begin position="437"/>
        <end position="453"/>
    </location>
</feature>
<gene>
    <name evidence="2" type="ORF">FA13DRAFT_1472307</name>
</gene>
<feature type="compositionally biased region" description="Basic and acidic residues" evidence="1">
    <location>
        <begin position="624"/>
        <end position="637"/>
    </location>
</feature>
<protein>
    <submittedName>
        <fullName evidence="2">Uncharacterized protein</fullName>
    </submittedName>
</protein>
<proteinExistence type="predicted"/>
<accession>A0A4Y7SM21</accession>
<feature type="region of interest" description="Disordered" evidence="1">
    <location>
        <begin position="561"/>
        <end position="707"/>
    </location>
</feature>
<feature type="region of interest" description="Disordered" evidence="1">
    <location>
        <begin position="200"/>
        <end position="233"/>
    </location>
</feature>
<dbReference type="OrthoDB" id="3363891at2759"/>
<feature type="region of interest" description="Disordered" evidence="1">
    <location>
        <begin position="93"/>
        <end position="164"/>
    </location>
</feature>
<feature type="region of interest" description="Disordered" evidence="1">
    <location>
        <begin position="385"/>
        <end position="526"/>
    </location>
</feature>
<feature type="compositionally biased region" description="Pro residues" evidence="1">
    <location>
        <begin position="656"/>
        <end position="665"/>
    </location>
</feature>
<evidence type="ECO:0000313" key="2">
    <source>
        <dbReference type="EMBL" id="TEB22771.1"/>
    </source>
</evidence>
<feature type="compositionally biased region" description="Polar residues" evidence="1">
    <location>
        <begin position="93"/>
        <end position="104"/>
    </location>
</feature>
<evidence type="ECO:0000256" key="1">
    <source>
        <dbReference type="SAM" id="MobiDB-lite"/>
    </source>
</evidence>
<organism evidence="2 3">
    <name type="scientific">Coprinellus micaceus</name>
    <name type="common">Glistening ink-cap mushroom</name>
    <name type="synonym">Coprinus micaceus</name>
    <dbReference type="NCBI Taxonomy" id="71717"/>
    <lineage>
        <taxon>Eukaryota</taxon>
        <taxon>Fungi</taxon>
        <taxon>Dikarya</taxon>
        <taxon>Basidiomycota</taxon>
        <taxon>Agaricomycotina</taxon>
        <taxon>Agaricomycetes</taxon>
        <taxon>Agaricomycetidae</taxon>
        <taxon>Agaricales</taxon>
        <taxon>Agaricineae</taxon>
        <taxon>Psathyrellaceae</taxon>
        <taxon>Coprinellus</taxon>
    </lineage>
</organism>
<feature type="compositionally biased region" description="Polar residues" evidence="1">
    <location>
        <begin position="137"/>
        <end position="164"/>
    </location>
</feature>
<sequence length="715" mass="78085">MATLTQSAVLRLPGPSWDEEVVPALRKRLESESRTISKRMSTISLSGDEVVVKGTYAAYNGGSNTMPTPTTYTTSKYLTNGSDHFDSEYASRSATASANPNKYPNTANRPSTTTTTNGSSRSRTYSQPDGVKMNLKPNGSVSSQAKPTRIPQPSKTYAAYSNGNTPVVPQSNGFVSSSPPLENYNFPSTSTSKYDRSVTGLMNESPPFPPSSSSASSMNHDQEGGWMDAAPSRQSMESEEQPFEHWYRGEVSRNGGVGELRVGKRQEMLDIANYGHMIRNQELKAKQERSAALRQASGRGRSRKRAGSIGGLTDRERVRESVYFDEVGMQAVSRVLDEHPLTDLEDEGMQSDVASLSSFHRVEHNYIAGVGDISTTTVVTPALEEDLVTPRMPSEDRSITPTQLSNSQRSQYPPTRIPGRARKSSEHRSTTPTHTRASLNNSTSSTSTAKLASPPVTGPSGSRTVSGQSVASGSQPGLRKGPSPPTPNPAPKKRVPVKSLKGKQTPVRLPQNEKRESVGQYPAVDNEADLSNAIPSWTQPVPRSGNWDEVVLPVVARSKGMKGHYQTAHGKADPRKPVDDRPEPAPGTFGIKEWKQRPHQTGDHFIGLEEFGQLDDQNVVEDECQPRRDDEKPERPHWPLGDSYNQHEQTVLPARGDPPPSPPPFAHYFSDSQRPKPEADLGAAENGGVVVENGRRRNERMEEDEGAGCCKCEIM</sequence>
<name>A0A4Y7SM21_COPMI</name>
<feature type="compositionally biased region" description="Basic and acidic residues" evidence="1">
    <location>
        <begin position="570"/>
        <end position="583"/>
    </location>
</feature>
<feature type="compositionally biased region" description="Basic and acidic residues" evidence="1">
    <location>
        <begin position="592"/>
        <end position="602"/>
    </location>
</feature>
<keyword evidence="3" id="KW-1185">Reference proteome</keyword>
<feature type="compositionally biased region" description="Polar residues" evidence="1">
    <location>
        <begin position="399"/>
        <end position="413"/>
    </location>
</feature>
<comment type="caution">
    <text evidence="2">The sequence shown here is derived from an EMBL/GenBank/DDBJ whole genome shotgun (WGS) entry which is preliminary data.</text>
</comment>
<dbReference type="Proteomes" id="UP000298030">
    <property type="component" value="Unassembled WGS sequence"/>
</dbReference>
<dbReference type="AlphaFoldDB" id="A0A4Y7SM21"/>
<reference evidence="2 3" key="1">
    <citation type="journal article" date="2019" name="Nat. Ecol. Evol.">
        <title>Megaphylogeny resolves global patterns of mushroom evolution.</title>
        <authorList>
            <person name="Varga T."/>
            <person name="Krizsan K."/>
            <person name="Foldi C."/>
            <person name="Dima B."/>
            <person name="Sanchez-Garcia M."/>
            <person name="Sanchez-Ramirez S."/>
            <person name="Szollosi G.J."/>
            <person name="Szarkandi J.G."/>
            <person name="Papp V."/>
            <person name="Albert L."/>
            <person name="Andreopoulos W."/>
            <person name="Angelini C."/>
            <person name="Antonin V."/>
            <person name="Barry K.W."/>
            <person name="Bougher N.L."/>
            <person name="Buchanan P."/>
            <person name="Buyck B."/>
            <person name="Bense V."/>
            <person name="Catcheside P."/>
            <person name="Chovatia M."/>
            <person name="Cooper J."/>
            <person name="Damon W."/>
            <person name="Desjardin D."/>
            <person name="Finy P."/>
            <person name="Geml J."/>
            <person name="Haridas S."/>
            <person name="Hughes K."/>
            <person name="Justo A."/>
            <person name="Karasinski D."/>
            <person name="Kautmanova I."/>
            <person name="Kiss B."/>
            <person name="Kocsube S."/>
            <person name="Kotiranta H."/>
            <person name="LaButti K.M."/>
            <person name="Lechner B.E."/>
            <person name="Liimatainen K."/>
            <person name="Lipzen A."/>
            <person name="Lukacs Z."/>
            <person name="Mihaltcheva S."/>
            <person name="Morgado L.N."/>
            <person name="Niskanen T."/>
            <person name="Noordeloos M.E."/>
            <person name="Ohm R.A."/>
            <person name="Ortiz-Santana B."/>
            <person name="Ovrebo C."/>
            <person name="Racz N."/>
            <person name="Riley R."/>
            <person name="Savchenko A."/>
            <person name="Shiryaev A."/>
            <person name="Soop K."/>
            <person name="Spirin V."/>
            <person name="Szebenyi C."/>
            <person name="Tomsovsky M."/>
            <person name="Tulloss R.E."/>
            <person name="Uehling J."/>
            <person name="Grigoriev I.V."/>
            <person name="Vagvolgyi C."/>
            <person name="Papp T."/>
            <person name="Martin F.M."/>
            <person name="Miettinen O."/>
            <person name="Hibbett D.S."/>
            <person name="Nagy L.G."/>
        </authorList>
    </citation>
    <scope>NUCLEOTIDE SEQUENCE [LARGE SCALE GENOMIC DNA]</scope>
    <source>
        <strain evidence="2 3">FP101781</strain>
    </source>
</reference>
<feature type="region of interest" description="Disordered" evidence="1">
    <location>
        <begin position="286"/>
        <end position="312"/>
    </location>
</feature>
<evidence type="ECO:0000313" key="3">
    <source>
        <dbReference type="Proteomes" id="UP000298030"/>
    </source>
</evidence>
<feature type="compositionally biased region" description="Polar residues" evidence="1">
    <location>
        <begin position="459"/>
        <end position="475"/>
    </location>
</feature>
<feature type="compositionally biased region" description="Low complexity" evidence="1">
    <location>
        <begin position="105"/>
        <end position="126"/>
    </location>
</feature>
<dbReference type="EMBL" id="QPFP01000086">
    <property type="protein sequence ID" value="TEB22771.1"/>
    <property type="molecule type" value="Genomic_DNA"/>
</dbReference>